<protein>
    <submittedName>
        <fullName evidence="2">Pilus assembly protein HofO</fullName>
    </submittedName>
</protein>
<reference evidence="2" key="2">
    <citation type="submission" date="2019-08" db="EMBL/GenBank/DDBJ databases">
        <title>Investigation of anaerobic lignin degradation for improved lignocellulosic biofuels.</title>
        <authorList>
            <person name="Deangelis K.PhD."/>
        </authorList>
    </citation>
    <scope>NUCLEOTIDE SEQUENCE [LARGE SCALE GENOMIC DNA]</scope>
    <source>
        <strain evidence="2">128R</strain>
    </source>
</reference>
<keyword evidence="1" id="KW-1133">Transmembrane helix</keyword>
<proteinExistence type="predicted"/>
<organism evidence="2">
    <name type="scientific">Serratia fonticola</name>
    <dbReference type="NCBI Taxonomy" id="47917"/>
    <lineage>
        <taxon>Bacteria</taxon>
        <taxon>Pseudomonadati</taxon>
        <taxon>Pseudomonadota</taxon>
        <taxon>Gammaproteobacteria</taxon>
        <taxon>Enterobacterales</taxon>
        <taxon>Yersiniaceae</taxon>
        <taxon>Serratia</taxon>
    </lineage>
</organism>
<accession>A0A559T5A5</accession>
<name>A0A559T5A5_SERFO</name>
<dbReference type="OrthoDB" id="6497786at2"/>
<feature type="transmembrane region" description="Helical" evidence="1">
    <location>
        <begin position="20"/>
        <end position="40"/>
    </location>
</feature>
<keyword evidence="1" id="KW-0472">Membrane</keyword>
<comment type="caution">
    <text evidence="2">The sequence shown here is derived from an EMBL/GenBank/DDBJ whole genome shotgun (WGS) entry which is preliminary data.</text>
</comment>
<evidence type="ECO:0000313" key="2">
    <source>
        <dbReference type="EMBL" id="TVZ69788.1"/>
    </source>
</evidence>
<sequence>MDKPLADWLIPWLNRPGWQLLAAQWLVLAGFMLLASTLFLSGEWQQQKRLHEQRQQLELQIAERQQQLSQLPAQEELQQRLQQQKNEPLVESGDLGNQLNQVGGVLLRWQQQDKPAQHKVRLLATFDGVLHVLSETSPVHRISQMRMEMQPEGLITQLTFLALGEETDE</sequence>
<reference evidence="2" key="1">
    <citation type="submission" date="2019-06" db="EMBL/GenBank/DDBJ databases">
        <authorList>
            <person name="Deangelis K."/>
            <person name="Huntemann M."/>
            <person name="Clum A."/>
            <person name="Pillay M."/>
            <person name="Palaniappan K."/>
            <person name="Varghese N."/>
            <person name="Mikhailova N."/>
            <person name="Stamatis D."/>
            <person name="Reddy T."/>
            <person name="Daum C."/>
            <person name="Shapiro N."/>
            <person name="Ivanova N."/>
            <person name="Kyrpides N."/>
            <person name="Woyke T."/>
        </authorList>
    </citation>
    <scope>NUCLEOTIDE SEQUENCE [LARGE SCALE GENOMIC DNA]</scope>
    <source>
        <strain evidence="2">128R</strain>
    </source>
</reference>
<dbReference type="AlphaFoldDB" id="A0A559T5A5"/>
<evidence type="ECO:0000256" key="1">
    <source>
        <dbReference type="SAM" id="Phobius"/>
    </source>
</evidence>
<dbReference type="EMBL" id="VISQ01000001">
    <property type="protein sequence ID" value="TVZ69788.1"/>
    <property type="molecule type" value="Genomic_DNA"/>
</dbReference>
<keyword evidence="1" id="KW-0812">Transmembrane</keyword>
<gene>
    <name evidence="2" type="ORF">FHU10_2320</name>
</gene>